<organism evidence="1 2">
    <name type="scientific">Aeromonas piscicola</name>
    <dbReference type="NCBI Taxonomy" id="600645"/>
    <lineage>
        <taxon>Bacteria</taxon>
        <taxon>Pseudomonadati</taxon>
        <taxon>Pseudomonadota</taxon>
        <taxon>Gammaproteobacteria</taxon>
        <taxon>Aeromonadales</taxon>
        <taxon>Aeromonadaceae</taxon>
        <taxon>Aeromonas</taxon>
    </lineage>
</organism>
<accession>A0ABT7QFY8</accession>
<dbReference type="EMBL" id="JAOPLU010000007">
    <property type="protein sequence ID" value="MDM5132879.1"/>
    <property type="molecule type" value="Genomic_DNA"/>
</dbReference>
<dbReference type="RefSeq" id="WP_290042504.1">
    <property type="nucleotide sequence ID" value="NZ_JAOPLU010000007.1"/>
</dbReference>
<name>A0ABT7QFY8_9GAMM</name>
<evidence type="ECO:0000313" key="1">
    <source>
        <dbReference type="EMBL" id="MDM5132879.1"/>
    </source>
</evidence>
<sequence length="83" mass="9728">MSQLKTVRNQQAEKCRVGLNHKLFSAASDYFCSLDHPEWNALYNATPDEYHHDLMVILKRWCDHEENKVLARFARKVVSRGPL</sequence>
<reference evidence="1" key="1">
    <citation type="submission" date="2024-05" db="EMBL/GenBank/DDBJ databases">
        <title>WGS of Aeromonas isolates.</title>
        <authorList>
            <person name="Lee H."/>
        </authorList>
    </citation>
    <scope>NUCLEOTIDE SEQUENCE</scope>
    <source>
        <strain evidence="1">LP308</strain>
    </source>
</reference>
<keyword evidence="2" id="KW-1185">Reference proteome</keyword>
<proteinExistence type="predicted"/>
<gene>
    <name evidence="1" type="ORF">OB962_18060</name>
</gene>
<protein>
    <submittedName>
        <fullName evidence="1">Uncharacterized protein</fullName>
    </submittedName>
</protein>
<dbReference type="Proteomes" id="UP001168109">
    <property type="component" value="Unassembled WGS sequence"/>
</dbReference>
<evidence type="ECO:0000313" key="2">
    <source>
        <dbReference type="Proteomes" id="UP001168109"/>
    </source>
</evidence>
<comment type="caution">
    <text evidence="1">The sequence shown here is derived from an EMBL/GenBank/DDBJ whole genome shotgun (WGS) entry which is preliminary data.</text>
</comment>